<dbReference type="OrthoDB" id="5976022at2759"/>
<dbReference type="SUPFAM" id="SSF52540">
    <property type="entry name" value="P-loop containing nucleoside triphosphate hydrolases"/>
    <property type="match status" value="1"/>
</dbReference>
<evidence type="ECO:0000313" key="5">
    <source>
        <dbReference type="Proteomes" id="UP000238350"/>
    </source>
</evidence>
<dbReference type="Gene3D" id="3.40.50.300">
    <property type="entry name" value="P-loop containing nucleotide triphosphate hydrolases"/>
    <property type="match status" value="1"/>
</dbReference>
<dbReference type="GO" id="GO:0007165">
    <property type="term" value="P:signal transduction"/>
    <property type="evidence" value="ECO:0007669"/>
    <property type="project" value="InterPro"/>
</dbReference>
<dbReference type="PRINTS" id="PR00449">
    <property type="entry name" value="RASTRNSFRMNG"/>
</dbReference>
<feature type="compositionally biased region" description="Polar residues" evidence="3">
    <location>
        <begin position="259"/>
        <end position="270"/>
    </location>
</feature>
<dbReference type="SMART" id="SM00173">
    <property type="entry name" value="RAS"/>
    <property type="match status" value="1"/>
</dbReference>
<dbReference type="GO" id="GO:0003924">
    <property type="term" value="F:GTPase activity"/>
    <property type="evidence" value="ECO:0007669"/>
    <property type="project" value="InterPro"/>
</dbReference>
<proteinExistence type="predicted"/>
<dbReference type="GeneID" id="36514693"/>
<keyword evidence="2" id="KW-0342">GTP-binding</keyword>
<organism evidence="4 5">
    <name type="scientific">Wickerhamiella sorbophila</name>
    <dbReference type="NCBI Taxonomy" id="45607"/>
    <lineage>
        <taxon>Eukaryota</taxon>
        <taxon>Fungi</taxon>
        <taxon>Dikarya</taxon>
        <taxon>Ascomycota</taxon>
        <taxon>Saccharomycotina</taxon>
        <taxon>Dipodascomycetes</taxon>
        <taxon>Dipodascales</taxon>
        <taxon>Trichomonascaceae</taxon>
        <taxon>Wickerhamiella</taxon>
    </lineage>
</organism>
<dbReference type="EMBL" id="NDIQ01000001">
    <property type="protein sequence ID" value="PRT53324.1"/>
    <property type="molecule type" value="Genomic_DNA"/>
</dbReference>
<dbReference type="NCBIfam" id="TIGR00231">
    <property type="entry name" value="small_GTP"/>
    <property type="match status" value="1"/>
</dbReference>
<dbReference type="Proteomes" id="UP000238350">
    <property type="component" value="Unassembled WGS sequence"/>
</dbReference>
<accession>A0A2T0FEB5</accession>
<protein>
    <submittedName>
        <fullName evidence="4">Protein ras-2</fullName>
    </submittedName>
</protein>
<dbReference type="PROSITE" id="PS51421">
    <property type="entry name" value="RAS"/>
    <property type="match status" value="1"/>
</dbReference>
<name>A0A2T0FEB5_9ASCO</name>
<evidence type="ECO:0000256" key="2">
    <source>
        <dbReference type="ARBA" id="ARBA00023134"/>
    </source>
</evidence>
<dbReference type="InterPro" id="IPR020849">
    <property type="entry name" value="Small_GTPase_Ras-type"/>
</dbReference>
<feature type="region of interest" description="Disordered" evidence="3">
    <location>
        <begin position="236"/>
        <end position="290"/>
    </location>
</feature>
<dbReference type="FunFam" id="3.40.50.300:FF:001423">
    <property type="entry name" value="Ras family GTPase"/>
    <property type="match status" value="1"/>
</dbReference>
<evidence type="ECO:0000313" key="4">
    <source>
        <dbReference type="EMBL" id="PRT53324.1"/>
    </source>
</evidence>
<feature type="compositionally biased region" description="Low complexity" evidence="3">
    <location>
        <begin position="236"/>
        <end position="253"/>
    </location>
</feature>
<dbReference type="PROSITE" id="PS51419">
    <property type="entry name" value="RAB"/>
    <property type="match status" value="1"/>
</dbReference>
<keyword evidence="1" id="KW-0547">Nucleotide-binding</keyword>
<dbReference type="SMART" id="SM00174">
    <property type="entry name" value="RHO"/>
    <property type="match status" value="1"/>
</dbReference>
<dbReference type="SMART" id="SM00175">
    <property type="entry name" value="RAB"/>
    <property type="match status" value="1"/>
</dbReference>
<dbReference type="RefSeq" id="XP_024663270.1">
    <property type="nucleotide sequence ID" value="XM_024807502.1"/>
</dbReference>
<evidence type="ECO:0000256" key="3">
    <source>
        <dbReference type="SAM" id="MobiDB-lite"/>
    </source>
</evidence>
<dbReference type="InterPro" id="IPR005225">
    <property type="entry name" value="Small_GTP-bd"/>
</dbReference>
<dbReference type="GO" id="GO:0016020">
    <property type="term" value="C:membrane"/>
    <property type="evidence" value="ECO:0007669"/>
    <property type="project" value="InterPro"/>
</dbReference>
<comment type="caution">
    <text evidence="4">The sequence shown here is derived from an EMBL/GenBank/DDBJ whole genome shotgun (WGS) entry which is preliminary data.</text>
</comment>
<dbReference type="InterPro" id="IPR027417">
    <property type="entry name" value="P-loop_NTPase"/>
</dbReference>
<feature type="compositionally biased region" description="Basic residues" evidence="3">
    <location>
        <begin position="278"/>
        <end position="290"/>
    </location>
</feature>
<dbReference type="STRING" id="45607.A0A2T0FEB5"/>
<keyword evidence="5" id="KW-1185">Reference proteome</keyword>
<dbReference type="Pfam" id="PF00071">
    <property type="entry name" value="Ras"/>
    <property type="match status" value="1"/>
</dbReference>
<dbReference type="PANTHER" id="PTHR24070">
    <property type="entry name" value="RAS, DI-RAS, AND RHEB FAMILY MEMBERS OF SMALL GTPASE SUPERFAMILY"/>
    <property type="match status" value="1"/>
</dbReference>
<dbReference type="AlphaFoldDB" id="A0A2T0FEB5"/>
<dbReference type="SMART" id="SM00176">
    <property type="entry name" value="RAN"/>
    <property type="match status" value="1"/>
</dbReference>
<sequence>MSAGRAQPGSLYKLAILGDGGVGKTALSIQLCLNQFVETYDPTIEDSYRKRIVLDGQPTTLEVLDTAGQEEYTALRDQWIRDGEGFLLVYSITERNAFSRIKHYYNQILRVKDGEPFGAVLVGNKCDRTEDRAVSVPEGERLAKELNIPFYETSAKLNINAEKAFLTAARLTRDTRNAEFEGSQHYDEHHDANEQLAGAAIVPDSAPAAPAGTEGAVAADSTVSAASAAVSGIAAGAPAPAAATSAPPAAAIPQKDPQTKAQPNSASASSERPDSGSRRKKRKSKKCTVM</sequence>
<evidence type="ECO:0000256" key="1">
    <source>
        <dbReference type="ARBA" id="ARBA00022741"/>
    </source>
</evidence>
<dbReference type="GO" id="GO:0005525">
    <property type="term" value="F:GTP binding"/>
    <property type="evidence" value="ECO:0007669"/>
    <property type="project" value="UniProtKB-KW"/>
</dbReference>
<dbReference type="InterPro" id="IPR001806">
    <property type="entry name" value="Small_GTPase"/>
</dbReference>
<reference evidence="4 5" key="1">
    <citation type="submission" date="2017-04" db="EMBL/GenBank/DDBJ databases">
        <title>Genome sequencing of [Candida] sorbophila.</title>
        <authorList>
            <person name="Ahn J.O."/>
        </authorList>
    </citation>
    <scope>NUCLEOTIDE SEQUENCE [LARGE SCALE GENOMIC DNA]</scope>
    <source>
        <strain evidence="4 5">DS02</strain>
    </source>
</reference>
<gene>
    <name evidence="4" type="ORF">B9G98_00944</name>
</gene>